<accession>A0A191T968</accession>
<protein>
    <submittedName>
        <fullName evidence="1">Uncharacterized protein</fullName>
    </submittedName>
</protein>
<sequence>MNNMNEYFNVKTVQVTQSLSDLGLKLGSDGKLVRLDGSRIKSNAAFKEWLYKLKAGERLPRGRYFKNKRPGKPLMILDEFHSMFADK</sequence>
<proteinExistence type="predicted"/>
<organism evidence="1">
    <name type="scientific">Escherichia coli</name>
    <dbReference type="NCBI Taxonomy" id="562"/>
    <lineage>
        <taxon>Bacteria</taxon>
        <taxon>Pseudomonadati</taxon>
        <taxon>Pseudomonadota</taxon>
        <taxon>Gammaproteobacteria</taxon>
        <taxon>Enterobacterales</taxon>
        <taxon>Enterobacteriaceae</taxon>
        <taxon>Escherichia</taxon>
    </lineage>
</organism>
<evidence type="ECO:0000313" key="1">
    <source>
        <dbReference type="EMBL" id="ANI75644.1"/>
    </source>
</evidence>
<dbReference type="AlphaFoldDB" id="A0A191T968"/>
<dbReference type="RefSeq" id="WP_077898695.1">
    <property type="nucleotide sequence ID" value="NZ_KU963390.1"/>
</dbReference>
<keyword evidence="1" id="KW-0614">Plasmid</keyword>
<geneLocation type="plasmid" evidence="1">
    <name>ECO37P2</name>
</geneLocation>
<reference evidence="1" key="1">
    <citation type="submission" date="2016-03" db="EMBL/GenBank/DDBJ databases">
        <title>Resistome analysis of KPC-2-producing Escherichia coli ST224 strain isolated in Brazil using whole genome sequencing.</title>
        <authorList>
            <person name="Rossi I.G."/>
            <person name="Araujo B.F."/>
            <person name="Cerdeira L.T."/>
            <person name="Campos P.A."/>
            <person name="Royer S."/>
            <person name="Ferreira M.L."/>
            <person name="Batistao D.W.F."/>
            <person name="Souza T.A."/>
            <person name="Vancan S.I.S."/>
            <person name="Lincopan N."/>
            <person name="Gontijo-Filho P.P."/>
            <person name="Ribas R.M."/>
        </authorList>
    </citation>
    <scope>NUCLEOTIDE SEQUENCE</scope>
    <source>
        <strain evidence="1">ECO37</strain>
        <plasmid evidence="1">ECO37P2</plasmid>
    </source>
</reference>
<dbReference type="EMBL" id="KU963390">
    <property type="protein sequence ID" value="ANI75644.1"/>
    <property type="molecule type" value="Genomic_DNA"/>
</dbReference>
<name>A0A191T968_ECOLX</name>